<organism evidence="2 3">
    <name type="scientific">Bradyrhizobium erythrophlei</name>
    <dbReference type="NCBI Taxonomy" id="1437360"/>
    <lineage>
        <taxon>Bacteria</taxon>
        <taxon>Pseudomonadati</taxon>
        <taxon>Pseudomonadota</taxon>
        <taxon>Alphaproteobacteria</taxon>
        <taxon>Hyphomicrobiales</taxon>
        <taxon>Nitrobacteraceae</taxon>
        <taxon>Bradyrhizobium</taxon>
    </lineage>
</organism>
<feature type="region of interest" description="Disordered" evidence="1">
    <location>
        <begin position="1"/>
        <end position="25"/>
    </location>
</feature>
<sequence>MSKDHDKASHGSQDARRHKIDHQTRNEWLHRDAGLQALWQASGMSRDEFIQHNEGVIDKVIADNLDANR</sequence>
<dbReference type="EMBL" id="FNTH01000001">
    <property type="protein sequence ID" value="SED74113.1"/>
    <property type="molecule type" value="Genomic_DNA"/>
</dbReference>
<dbReference type="OrthoDB" id="8243093at2"/>
<protein>
    <submittedName>
        <fullName evidence="2">Uncharacterized protein</fullName>
    </submittedName>
</protein>
<gene>
    <name evidence="2" type="ORF">SAMN05444164_5653</name>
</gene>
<accession>A0A1H5D5E7</accession>
<dbReference type="Proteomes" id="UP000198992">
    <property type="component" value="Unassembled WGS sequence"/>
</dbReference>
<evidence type="ECO:0000313" key="2">
    <source>
        <dbReference type="EMBL" id="SED74113.1"/>
    </source>
</evidence>
<dbReference type="AlphaFoldDB" id="A0A1H5D5E7"/>
<name>A0A1H5D5E7_9BRAD</name>
<proteinExistence type="predicted"/>
<dbReference type="RefSeq" id="WP_092122139.1">
    <property type="nucleotide sequence ID" value="NZ_FNTH01000001.1"/>
</dbReference>
<evidence type="ECO:0000313" key="3">
    <source>
        <dbReference type="Proteomes" id="UP000198992"/>
    </source>
</evidence>
<evidence type="ECO:0000256" key="1">
    <source>
        <dbReference type="SAM" id="MobiDB-lite"/>
    </source>
</evidence>
<reference evidence="2 3" key="1">
    <citation type="submission" date="2016-10" db="EMBL/GenBank/DDBJ databases">
        <authorList>
            <person name="de Groot N.N."/>
        </authorList>
    </citation>
    <scope>NUCLEOTIDE SEQUENCE [LARGE SCALE GENOMIC DNA]</scope>
    <source>
        <strain evidence="2 3">MT12</strain>
    </source>
</reference>